<dbReference type="PRINTS" id="PR00360">
    <property type="entry name" value="C2DOMAIN"/>
</dbReference>
<keyword evidence="12 13" id="KW-0472">Membrane</keyword>
<keyword evidence="5 13" id="KW-0812">Transmembrane</keyword>
<dbReference type="PROSITE" id="PS50004">
    <property type="entry name" value="C2"/>
    <property type="match status" value="2"/>
</dbReference>
<dbReference type="FunFam" id="2.60.40.150:FF:000066">
    <property type="entry name" value="Extended synaptotagmin-2"/>
    <property type="match status" value="1"/>
</dbReference>
<dbReference type="CDD" id="cd00030">
    <property type="entry name" value="C2"/>
    <property type="match status" value="2"/>
</dbReference>
<feature type="domain" description="C2" evidence="14">
    <location>
        <begin position="453"/>
        <end position="570"/>
    </location>
</feature>
<evidence type="ECO:0000256" key="11">
    <source>
        <dbReference type="ARBA" id="ARBA00023121"/>
    </source>
</evidence>
<dbReference type="SUPFAM" id="SSF49562">
    <property type="entry name" value="C2 domain (Calcium/lipid-binding domain, CaLB)"/>
    <property type="match status" value="2"/>
</dbReference>
<evidence type="ECO:0000256" key="10">
    <source>
        <dbReference type="ARBA" id="ARBA00023055"/>
    </source>
</evidence>
<evidence type="ECO:0000256" key="6">
    <source>
        <dbReference type="ARBA" id="ARBA00022723"/>
    </source>
</evidence>
<dbReference type="SMART" id="SM00239">
    <property type="entry name" value="C2"/>
    <property type="match status" value="2"/>
</dbReference>
<gene>
    <name evidence="16" type="ORF">HS088_TW09G00595</name>
</gene>
<dbReference type="PANTHER" id="PTHR10774">
    <property type="entry name" value="EXTENDED SYNAPTOTAGMIN-RELATED"/>
    <property type="match status" value="1"/>
</dbReference>
<feature type="transmembrane region" description="Helical" evidence="13">
    <location>
        <begin position="18"/>
        <end position="36"/>
    </location>
</feature>
<dbReference type="GO" id="GO:0016020">
    <property type="term" value="C:membrane"/>
    <property type="evidence" value="ECO:0007669"/>
    <property type="project" value="UniProtKB-SubCell"/>
</dbReference>
<feature type="transmembrane region" description="Helical" evidence="13">
    <location>
        <begin position="48"/>
        <end position="74"/>
    </location>
</feature>
<dbReference type="PROSITE" id="PS51847">
    <property type="entry name" value="SMP"/>
    <property type="match status" value="1"/>
</dbReference>
<evidence type="ECO:0000256" key="3">
    <source>
        <dbReference type="ARBA" id="ARBA00006996"/>
    </source>
</evidence>
<protein>
    <submittedName>
        <fullName evidence="16">Synaptotagmin-3 isoform X1</fullName>
    </submittedName>
</protein>
<evidence type="ECO:0000256" key="4">
    <source>
        <dbReference type="ARBA" id="ARBA00022448"/>
    </source>
</evidence>
<proteinExistence type="inferred from homology"/>
<dbReference type="Pfam" id="PF17047">
    <property type="entry name" value="SMP_LBD"/>
    <property type="match status" value="1"/>
</dbReference>
<dbReference type="InterPro" id="IPR000008">
    <property type="entry name" value="C2_dom"/>
</dbReference>
<name>A0A7J7D850_TRIWF</name>
<dbReference type="CDD" id="cd21677">
    <property type="entry name" value="SMP_SYT"/>
    <property type="match status" value="1"/>
</dbReference>
<evidence type="ECO:0000313" key="17">
    <source>
        <dbReference type="Proteomes" id="UP000593562"/>
    </source>
</evidence>
<evidence type="ECO:0000256" key="7">
    <source>
        <dbReference type="ARBA" id="ARBA00022737"/>
    </source>
</evidence>
<dbReference type="PANTHER" id="PTHR10774:SF62">
    <property type="entry name" value="SYNAPTOTAGMIN-3"/>
    <property type="match status" value="1"/>
</dbReference>
<keyword evidence="17" id="KW-1185">Reference proteome</keyword>
<evidence type="ECO:0000256" key="13">
    <source>
        <dbReference type="SAM" id="Phobius"/>
    </source>
</evidence>
<evidence type="ECO:0000256" key="2">
    <source>
        <dbReference type="ARBA" id="ARBA00004167"/>
    </source>
</evidence>
<dbReference type="GO" id="GO:0046872">
    <property type="term" value="F:metal ion binding"/>
    <property type="evidence" value="ECO:0007669"/>
    <property type="project" value="UniProtKB-KW"/>
</dbReference>
<evidence type="ECO:0000259" key="14">
    <source>
        <dbReference type="PROSITE" id="PS50004"/>
    </source>
</evidence>
<evidence type="ECO:0000313" key="16">
    <source>
        <dbReference type="EMBL" id="KAF5742545.1"/>
    </source>
</evidence>
<dbReference type="EMBL" id="JAAARO010000009">
    <property type="protein sequence ID" value="KAF5742545.1"/>
    <property type="molecule type" value="Genomic_DNA"/>
</dbReference>
<dbReference type="AlphaFoldDB" id="A0A7J7D850"/>
<dbReference type="GO" id="GO:0005783">
    <property type="term" value="C:endoplasmic reticulum"/>
    <property type="evidence" value="ECO:0007669"/>
    <property type="project" value="TreeGrafter"/>
</dbReference>
<keyword evidence="8" id="KW-0106">Calcium</keyword>
<keyword evidence="10" id="KW-0445">Lipid transport</keyword>
<evidence type="ECO:0000256" key="5">
    <source>
        <dbReference type="ARBA" id="ARBA00022692"/>
    </source>
</evidence>
<dbReference type="FunFam" id="2.60.40.150:FF:000102">
    <property type="entry name" value="Synaptotagmin-2 isoform A"/>
    <property type="match status" value="1"/>
</dbReference>
<comment type="cofactor">
    <cofactor evidence="1">
        <name>Ca(2+)</name>
        <dbReference type="ChEBI" id="CHEBI:29108"/>
    </cofactor>
</comment>
<feature type="domain" description="SMP-LTD" evidence="15">
    <location>
        <begin position="111"/>
        <end position="293"/>
    </location>
</feature>
<keyword evidence="4" id="KW-0813">Transport</keyword>
<comment type="caution">
    <text evidence="16">The sequence shown here is derived from an EMBL/GenBank/DDBJ whole genome shotgun (WGS) entry which is preliminary data.</text>
</comment>
<evidence type="ECO:0000259" key="15">
    <source>
        <dbReference type="PROSITE" id="PS51847"/>
    </source>
</evidence>
<reference evidence="16 17" key="1">
    <citation type="journal article" date="2020" name="Nat. Commun.">
        <title>Genome of Tripterygium wilfordii and identification of cytochrome P450 involved in triptolide biosynthesis.</title>
        <authorList>
            <person name="Tu L."/>
            <person name="Su P."/>
            <person name="Zhang Z."/>
            <person name="Gao L."/>
            <person name="Wang J."/>
            <person name="Hu T."/>
            <person name="Zhou J."/>
            <person name="Zhang Y."/>
            <person name="Zhao Y."/>
            <person name="Liu Y."/>
            <person name="Song Y."/>
            <person name="Tong Y."/>
            <person name="Lu Y."/>
            <person name="Yang J."/>
            <person name="Xu C."/>
            <person name="Jia M."/>
            <person name="Peters R.J."/>
            <person name="Huang L."/>
            <person name="Gao W."/>
        </authorList>
    </citation>
    <scope>NUCLEOTIDE SEQUENCE [LARGE SCALE GENOMIC DNA]</scope>
    <source>
        <strain evidence="17">cv. XIE 37</strain>
        <tissue evidence="16">Leaf</tissue>
    </source>
</reference>
<keyword evidence="7" id="KW-0677">Repeat</keyword>
<keyword evidence="6" id="KW-0479">Metal-binding</keyword>
<dbReference type="InterPro" id="IPR035892">
    <property type="entry name" value="C2_domain_sf"/>
</dbReference>
<evidence type="ECO:0000256" key="9">
    <source>
        <dbReference type="ARBA" id="ARBA00022989"/>
    </source>
</evidence>
<keyword evidence="11" id="KW-0446">Lipid-binding</keyword>
<dbReference type="GO" id="GO:0008289">
    <property type="term" value="F:lipid binding"/>
    <property type="evidence" value="ECO:0007669"/>
    <property type="project" value="UniProtKB-KW"/>
</dbReference>
<comment type="subcellular location">
    <subcellularLocation>
        <location evidence="2">Membrane</location>
        <topology evidence="2">Single-pass membrane protein</topology>
    </subcellularLocation>
</comment>
<evidence type="ECO:0000256" key="1">
    <source>
        <dbReference type="ARBA" id="ARBA00001913"/>
    </source>
</evidence>
<dbReference type="GO" id="GO:0006869">
    <property type="term" value="P:lipid transport"/>
    <property type="evidence" value="ECO:0007669"/>
    <property type="project" value="UniProtKB-KW"/>
</dbReference>
<dbReference type="InterPro" id="IPR039010">
    <property type="entry name" value="Synaptotagmin_SMP"/>
</dbReference>
<keyword evidence="9 13" id="KW-1133">Transmembrane helix</keyword>
<feature type="domain" description="C2" evidence="14">
    <location>
        <begin position="284"/>
        <end position="407"/>
    </location>
</feature>
<dbReference type="Pfam" id="PF00168">
    <property type="entry name" value="C2"/>
    <property type="match status" value="2"/>
</dbReference>
<dbReference type="InterPro" id="IPR045050">
    <property type="entry name" value="Synaptotagmin_plant"/>
</dbReference>
<dbReference type="InParanoid" id="A0A7J7D850"/>
<dbReference type="Gene3D" id="2.60.40.150">
    <property type="entry name" value="C2 domain"/>
    <property type="match status" value="2"/>
</dbReference>
<dbReference type="Proteomes" id="UP000593562">
    <property type="component" value="Unassembled WGS sequence"/>
</dbReference>
<sequence length="597" mass="67540">MAQLEDLLGIKLTSRGNTTSVLCLAVSLGLCPFVTLPTTGCREIMGFLSTFVGVVGFGIGVPLGLLVGFFLFVYSQPKDVEDPVCKPLTELDATALLDVLPEVPLWVKSPDYDRVDWLNKFVSDIWPFLDKAICATIRNTAEPMFADYTGKYMIEAIEFQKLSLGTLHPTFQGIKVYETNEKELVMKPAIRWAGNPNITLVLKLKYFRITVQLVDLQIFVAPQITLKPLVSTFPCFAKIVVSLMEKPHVDFGLKILGGDVMSIPGLYRFVQETIKKEVASLYLWPHTLEIPILDASKGAIKKPVGILHVKVERAMKLLKMDFLGTSDPYVKLSLTGERLSARKTTIKKNNLNPEWNESFKLIVKDPQSQVLQLQVYDWDKVGRHDKLGMQLVPLKLLTPHETKELTLDLLKSTNVSDPKDQKKRGQIVVELTFVPFKVDNGSFHEILERYERKQSGIDSSSDDETLSGAGLLSVTVQGAEDVEGERHNNPYALVLFRGEKKRTKMIRKTRDPRWNEEFQFMLEDPPLHENIRIEVMSKRSGISFRSKESLGYVEINLTDVVHNGRINQKYHLIDSRNGLVHVEIRWTTVEDRDNATA</sequence>
<evidence type="ECO:0000256" key="8">
    <source>
        <dbReference type="ARBA" id="ARBA00022837"/>
    </source>
</evidence>
<comment type="similarity">
    <text evidence="3">Belongs to the synaptotagmin family.</text>
</comment>
<dbReference type="FunCoup" id="A0A7J7D850">
    <property type="interactions" value="1616"/>
</dbReference>
<organism evidence="16 17">
    <name type="scientific">Tripterygium wilfordii</name>
    <name type="common">Thunder God vine</name>
    <dbReference type="NCBI Taxonomy" id="458696"/>
    <lineage>
        <taxon>Eukaryota</taxon>
        <taxon>Viridiplantae</taxon>
        <taxon>Streptophyta</taxon>
        <taxon>Embryophyta</taxon>
        <taxon>Tracheophyta</taxon>
        <taxon>Spermatophyta</taxon>
        <taxon>Magnoliopsida</taxon>
        <taxon>eudicotyledons</taxon>
        <taxon>Gunneridae</taxon>
        <taxon>Pentapetalae</taxon>
        <taxon>rosids</taxon>
        <taxon>fabids</taxon>
        <taxon>Celastrales</taxon>
        <taxon>Celastraceae</taxon>
        <taxon>Tripterygium</taxon>
    </lineage>
</organism>
<dbReference type="InterPro" id="IPR031468">
    <property type="entry name" value="SMP_LBD"/>
</dbReference>
<accession>A0A7J7D850</accession>
<evidence type="ECO:0000256" key="12">
    <source>
        <dbReference type="ARBA" id="ARBA00023136"/>
    </source>
</evidence>